<gene>
    <name evidence="1" type="ORF">BIY26_05775</name>
</gene>
<dbReference type="Proteomes" id="UP000285972">
    <property type="component" value="Unassembled WGS sequence"/>
</dbReference>
<comment type="caution">
    <text evidence="1">The sequence shown here is derived from an EMBL/GenBank/DDBJ whole genome shotgun (WGS) entry which is preliminary data.</text>
</comment>
<dbReference type="AlphaFoldDB" id="A0AAE8ETB6"/>
<reference evidence="1 2" key="1">
    <citation type="submission" date="2016-09" db="EMBL/GenBank/DDBJ databases">
        <authorList>
            <person name="Doonan J."/>
            <person name="Pachebat J.A."/>
            <person name="Golyshin P.N."/>
            <person name="Denman S."/>
            <person name="Mcdonald J.E."/>
        </authorList>
    </citation>
    <scope>NUCLEOTIDE SEQUENCE [LARGE SCALE GENOMIC DNA]</scope>
    <source>
        <strain evidence="1 2">FRB141</strain>
    </source>
</reference>
<dbReference type="EMBL" id="MJLX01000010">
    <property type="protein sequence ID" value="RLM27660.1"/>
    <property type="molecule type" value="Genomic_DNA"/>
</dbReference>
<sequence>MLFLLLLRYKLGLNAACFMRQIVYHKPPGFCAGGGWAFYDRQALYKGPLFAVEFRTILKRLAQGQRQTEFIEVRGTCR</sequence>
<proteinExistence type="predicted"/>
<accession>A0AAE8ETB6</accession>
<dbReference type="KEGG" id="bgj:AWC36_15515"/>
<protein>
    <submittedName>
        <fullName evidence="1">Uncharacterized protein</fullName>
    </submittedName>
</protein>
<name>A0AAE8ETB6_9GAMM</name>
<organism evidence="1 2">
    <name type="scientific">Brenneria goodwinii</name>
    <dbReference type="NCBI Taxonomy" id="1109412"/>
    <lineage>
        <taxon>Bacteria</taxon>
        <taxon>Pseudomonadati</taxon>
        <taxon>Pseudomonadota</taxon>
        <taxon>Gammaproteobacteria</taxon>
        <taxon>Enterobacterales</taxon>
        <taxon>Pectobacteriaceae</taxon>
        <taxon>Brenneria</taxon>
    </lineage>
</organism>
<evidence type="ECO:0000313" key="2">
    <source>
        <dbReference type="Proteomes" id="UP000285972"/>
    </source>
</evidence>
<evidence type="ECO:0000313" key="1">
    <source>
        <dbReference type="EMBL" id="RLM27660.1"/>
    </source>
</evidence>